<evidence type="ECO:0000313" key="19">
    <source>
        <dbReference type="Proteomes" id="UP000215383"/>
    </source>
</evidence>
<dbReference type="eggNOG" id="COG0571">
    <property type="taxonomic scope" value="Bacteria"/>
</dbReference>
<evidence type="ECO:0000256" key="10">
    <source>
        <dbReference type="ARBA" id="ARBA00022723"/>
    </source>
</evidence>
<evidence type="ECO:0000256" key="3">
    <source>
        <dbReference type="ARBA" id="ARBA00010183"/>
    </source>
</evidence>
<dbReference type="FunFam" id="3.30.160.20:FF:000003">
    <property type="entry name" value="Ribonuclease 3"/>
    <property type="match status" value="1"/>
</dbReference>
<dbReference type="PANTHER" id="PTHR11207">
    <property type="entry name" value="RIBONUCLEASE III"/>
    <property type="match status" value="1"/>
</dbReference>
<keyword evidence="7 15" id="KW-0507">mRNA processing</keyword>
<keyword evidence="12 15" id="KW-0378">Hydrolase</keyword>
<dbReference type="PROSITE" id="PS50137">
    <property type="entry name" value="DS_RBD"/>
    <property type="match status" value="1"/>
</dbReference>
<feature type="domain" description="RNase III" evidence="17">
    <location>
        <begin position="11"/>
        <end position="139"/>
    </location>
</feature>
<dbReference type="GO" id="GO:0003725">
    <property type="term" value="F:double-stranded RNA binding"/>
    <property type="evidence" value="ECO:0007669"/>
    <property type="project" value="TreeGrafter"/>
</dbReference>
<feature type="domain" description="DRBM" evidence="16">
    <location>
        <begin position="166"/>
        <end position="234"/>
    </location>
</feature>
<dbReference type="Proteomes" id="UP000215383">
    <property type="component" value="Chromosome 1"/>
</dbReference>
<dbReference type="GO" id="GO:0046872">
    <property type="term" value="F:metal ion binding"/>
    <property type="evidence" value="ECO:0007669"/>
    <property type="project" value="UniProtKB-KW"/>
</dbReference>
<keyword evidence="15" id="KW-0699">rRNA-binding</keyword>
<keyword evidence="14 15" id="KW-0694">RNA-binding</keyword>
<organism evidence="18 19">
    <name type="scientific">Megamonas hypermegale</name>
    <dbReference type="NCBI Taxonomy" id="158847"/>
    <lineage>
        <taxon>Bacteria</taxon>
        <taxon>Bacillati</taxon>
        <taxon>Bacillota</taxon>
        <taxon>Negativicutes</taxon>
        <taxon>Selenomonadales</taxon>
        <taxon>Selenomonadaceae</taxon>
        <taxon>Megamonas</taxon>
    </lineage>
</organism>
<evidence type="ECO:0000256" key="12">
    <source>
        <dbReference type="ARBA" id="ARBA00022801"/>
    </source>
</evidence>
<keyword evidence="8 15" id="KW-0819">tRNA processing</keyword>
<comment type="subunit">
    <text evidence="4 15">Homodimer.</text>
</comment>
<evidence type="ECO:0000256" key="8">
    <source>
        <dbReference type="ARBA" id="ARBA00022694"/>
    </source>
</evidence>
<feature type="active site" evidence="15">
    <location>
        <position position="56"/>
    </location>
</feature>
<dbReference type="AlphaFoldDB" id="A0A239TS55"/>
<dbReference type="GO" id="GO:0008033">
    <property type="term" value="P:tRNA processing"/>
    <property type="evidence" value="ECO:0007669"/>
    <property type="project" value="UniProtKB-KW"/>
</dbReference>
<feature type="binding site" evidence="15">
    <location>
        <position position="128"/>
    </location>
    <ligand>
        <name>Mg(2+)</name>
        <dbReference type="ChEBI" id="CHEBI:18420"/>
    </ligand>
</feature>
<accession>A0A239TS55</accession>
<keyword evidence="19" id="KW-1185">Reference proteome</keyword>
<keyword evidence="6 15" id="KW-0698">rRNA processing</keyword>
<dbReference type="InterPro" id="IPR014720">
    <property type="entry name" value="dsRBD_dom"/>
</dbReference>
<evidence type="ECO:0000256" key="2">
    <source>
        <dbReference type="ARBA" id="ARBA00004496"/>
    </source>
</evidence>
<dbReference type="NCBIfam" id="TIGR02191">
    <property type="entry name" value="RNaseIII"/>
    <property type="match status" value="1"/>
</dbReference>
<evidence type="ECO:0000313" key="18">
    <source>
        <dbReference type="EMBL" id="SNV00506.1"/>
    </source>
</evidence>
<evidence type="ECO:0000256" key="15">
    <source>
        <dbReference type="HAMAP-Rule" id="MF_00104"/>
    </source>
</evidence>
<dbReference type="RefSeq" id="WP_027889857.1">
    <property type="nucleotide sequence ID" value="NZ_CALXYH010000001.1"/>
</dbReference>
<dbReference type="CDD" id="cd00593">
    <property type="entry name" value="RIBOc"/>
    <property type="match status" value="1"/>
</dbReference>
<dbReference type="Gene3D" id="1.10.1520.10">
    <property type="entry name" value="Ribonuclease III domain"/>
    <property type="match status" value="1"/>
</dbReference>
<keyword evidence="13 15" id="KW-0460">Magnesium</keyword>
<evidence type="ECO:0000256" key="11">
    <source>
        <dbReference type="ARBA" id="ARBA00022759"/>
    </source>
</evidence>
<name>A0A239TS55_9FIRM</name>
<dbReference type="GO" id="GO:0005737">
    <property type="term" value="C:cytoplasm"/>
    <property type="evidence" value="ECO:0007669"/>
    <property type="project" value="UniProtKB-SubCell"/>
</dbReference>
<evidence type="ECO:0000256" key="9">
    <source>
        <dbReference type="ARBA" id="ARBA00022722"/>
    </source>
</evidence>
<dbReference type="GO" id="GO:0006364">
    <property type="term" value="P:rRNA processing"/>
    <property type="evidence" value="ECO:0007669"/>
    <property type="project" value="UniProtKB-UniRule"/>
</dbReference>
<comment type="catalytic activity">
    <reaction evidence="1 15">
        <text>Endonucleolytic cleavage to 5'-phosphomonoester.</text>
        <dbReference type="EC" id="3.1.26.3"/>
    </reaction>
</comment>
<dbReference type="Pfam" id="PF14622">
    <property type="entry name" value="Ribonucleas_3_3"/>
    <property type="match status" value="1"/>
</dbReference>
<dbReference type="GO" id="GO:0004525">
    <property type="term" value="F:ribonuclease III activity"/>
    <property type="evidence" value="ECO:0007669"/>
    <property type="project" value="UniProtKB-UniRule"/>
</dbReference>
<comment type="function">
    <text evidence="15">Digests double-stranded RNA. Involved in the processing of primary rRNA transcript to yield the immediate precursors to the large and small rRNAs (23S and 16S). Processes some mRNAs, and tRNAs when they are encoded in the rRNA operon. Processes pre-crRNA and tracrRNA of type II CRISPR loci if present in the organism.</text>
</comment>
<keyword evidence="10 15" id="KW-0479">Metal-binding</keyword>
<protein>
    <recommendedName>
        <fullName evidence="15">Ribonuclease 3</fullName>
        <ecNumber evidence="15">3.1.26.3</ecNumber>
    </recommendedName>
    <alternativeName>
        <fullName evidence="15">Ribonuclease III</fullName>
        <shortName evidence="15">RNase III</shortName>
    </alternativeName>
</protein>
<dbReference type="PROSITE" id="PS00517">
    <property type="entry name" value="RNASE_3_1"/>
    <property type="match status" value="1"/>
</dbReference>
<dbReference type="PANTHER" id="PTHR11207:SF0">
    <property type="entry name" value="RIBONUCLEASE 3"/>
    <property type="match status" value="1"/>
</dbReference>
<gene>
    <name evidence="15 18" type="primary">rnc</name>
    <name evidence="18" type="ORF">SAMEA4364220_01324</name>
</gene>
<dbReference type="PROSITE" id="PS50142">
    <property type="entry name" value="RNASE_3_2"/>
    <property type="match status" value="1"/>
</dbReference>
<dbReference type="GO" id="GO:0019843">
    <property type="term" value="F:rRNA binding"/>
    <property type="evidence" value="ECO:0007669"/>
    <property type="project" value="UniProtKB-KW"/>
</dbReference>
<feature type="binding site" evidence="15">
    <location>
        <position position="125"/>
    </location>
    <ligand>
        <name>Mg(2+)</name>
        <dbReference type="ChEBI" id="CHEBI:18420"/>
    </ligand>
</feature>
<dbReference type="SMART" id="SM00358">
    <property type="entry name" value="DSRM"/>
    <property type="match status" value="1"/>
</dbReference>
<dbReference type="InterPro" id="IPR011907">
    <property type="entry name" value="RNase_III"/>
</dbReference>
<evidence type="ECO:0000256" key="5">
    <source>
        <dbReference type="ARBA" id="ARBA00022490"/>
    </source>
</evidence>
<feature type="active site" evidence="15">
    <location>
        <position position="128"/>
    </location>
</feature>
<dbReference type="FunFam" id="1.10.1520.10:FF:000001">
    <property type="entry name" value="Ribonuclease 3"/>
    <property type="match status" value="1"/>
</dbReference>
<dbReference type="GO" id="GO:0010468">
    <property type="term" value="P:regulation of gene expression"/>
    <property type="evidence" value="ECO:0007669"/>
    <property type="project" value="TreeGrafter"/>
</dbReference>
<evidence type="ECO:0000256" key="1">
    <source>
        <dbReference type="ARBA" id="ARBA00000109"/>
    </source>
</evidence>
<comment type="cofactor">
    <cofactor evidence="15">
        <name>Mg(2+)</name>
        <dbReference type="ChEBI" id="CHEBI:18420"/>
    </cofactor>
</comment>
<dbReference type="SUPFAM" id="SSF69065">
    <property type="entry name" value="RNase III domain-like"/>
    <property type="match status" value="1"/>
</dbReference>
<keyword evidence="11 15" id="KW-0255">Endonuclease</keyword>
<dbReference type="EC" id="3.1.26.3" evidence="15"/>
<keyword evidence="5 15" id="KW-0963">Cytoplasm</keyword>
<evidence type="ECO:0000256" key="13">
    <source>
        <dbReference type="ARBA" id="ARBA00022842"/>
    </source>
</evidence>
<dbReference type="EMBL" id="LT906446">
    <property type="protein sequence ID" value="SNV00506.1"/>
    <property type="molecule type" value="Genomic_DNA"/>
</dbReference>
<evidence type="ECO:0000256" key="14">
    <source>
        <dbReference type="ARBA" id="ARBA00022884"/>
    </source>
</evidence>
<evidence type="ECO:0000259" key="17">
    <source>
        <dbReference type="PROSITE" id="PS50142"/>
    </source>
</evidence>
<dbReference type="GO" id="GO:0006397">
    <property type="term" value="P:mRNA processing"/>
    <property type="evidence" value="ECO:0007669"/>
    <property type="project" value="UniProtKB-UniRule"/>
</dbReference>
<dbReference type="InterPro" id="IPR036389">
    <property type="entry name" value="RNase_III_sf"/>
</dbReference>
<dbReference type="SMART" id="SM00535">
    <property type="entry name" value="RIBOc"/>
    <property type="match status" value="1"/>
</dbReference>
<comment type="subcellular location">
    <subcellularLocation>
        <location evidence="2 15">Cytoplasm</location>
    </subcellularLocation>
</comment>
<evidence type="ECO:0000259" key="16">
    <source>
        <dbReference type="PROSITE" id="PS50137"/>
    </source>
</evidence>
<feature type="binding site" evidence="15">
    <location>
        <position position="52"/>
    </location>
    <ligand>
        <name>Mg(2+)</name>
        <dbReference type="ChEBI" id="CHEBI:18420"/>
    </ligand>
</feature>
<sequence>MEISQKRKVNLSVLETALGVKFKDITLLNQALTHTSYANEYKGIIFHNERLEFLGDAVLELASSTYLYNHFNQMPEGELTKARASVVCEASLAKLARKLHVGEYLLLGKGERLTGGENRSSILADAFESIIGAIYLDQGWNTAYNYVLDKLNEEFIAVEHGYNLKDYKTILQEVVQGKGQHVEYKLLSEEGPDHAKIFEFAVEVNGKIDGVGKGTTKKEAEQHAAFAALKKYGIEK</sequence>
<proteinExistence type="inferred from homology"/>
<evidence type="ECO:0000256" key="4">
    <source>
        <dbReference type="ARBA" id="ARBA00011738"/>
    </source>
</evidence>
<dbReference type="Pfam" id="PF00035">
    <property type="entry name" value="dsrm"/>
    <property type="match status" value="1"/>
</dbReference>
<dbReference type="Gene3D" id="3.30.160.20">
    <property type="match status" value="1"/>
</dbReference>
<dbReference type="GO" id="GO:0042802">
    <property type="term" value="F:identical protein binding"/>
    <property type="evidence" value="ECO:0007669"/>
    <property type="project" value="UniProtKB-ARBA"/>
</dbReference>
<dbReference type="HAMAP" id="MF_00104">
    <property type="entry name" value="RNase_III"/>
    <property type="match status" value="1"/>
</dbReference>
<comment type="similarity">
    <text evidence="3">Belongs to the ribonuclease III family.</text>
</comment>
<dbReference type="CDD" id="cd10845">
    <property type="entry name" value="DSRM_RNAse_III_family"/>
    <property type="match status" value="1"/>
</dbReference>
<dbReference type="InterPro" id="IPR000999">
    <property type="entry name" value="RNase_III_dom"/>
</dbReference>
<evidence type="ECO:0000256" key="7">
    <source>
        <dbReference type="ARBA" id="ARBA00022664"/>
    </source>
</evidence>
<evidence type="ECO:0000256" key="6">
    <source>
        <dbReference type="ARBA" id="ARBA00022552"/>
    </source>
</evidence>
<reference evidence="18 19" key="1">
    <citation type="submission" date="2017-06" db="EMBL/GenBank/DDBJ databases">
        <authorList>
            <consortium name="Pathogen Informatics"/>
        </authorList>
    </citation>
    <scope>NUCLEOTIDE SEQUENCE [LARGE SCALE GENOMIC DNA]</scope>
    <source>
        <strain evidence="18 19">NCTC10570</strain>
    </source>
</reference>
<dbReference type="GeneID" id="78507326"/>
<keyword evidence="9 15" id="KW-0540">Nuclease</keyword>
<dbReference type="SUPFAM" id="SSF54768">
    <property type="entry name" value="dsRNA-binding domain-like"/>
    <property type="match status" value="1"/>
</dbReference>